<dbReference type="GO" id="GO:0005576">
    <property type="term" value="C:extracellular region"/>
    <property type="evidence" value="ECO:0007669"/>
    <property type="project" value="UniProtKB-SubCell"/>
</dbReference>
<keyword evidence="4" id="KW-0165">Cleavage on pair of basic residues</keyword>
<evidence type="ECO:0000256" key="4">
    <source>
        <dbReference type="ARBA" id="ARBA00022685"/>
    </source>
</evidence>
<dbReference type="InterPro" id="IPR051041">
    <property type="entry name" value="FMRFamide-related_np"/>
</dbReference>
<protein>
    <submittedName>
        <fullName evidence="9">Uncharacterized protein</fullName>
    </submittedName>
</protein>
<comment type="similarity">
    <text evidence="2">Belongs to the FARP (FMRFamide related peptide) family.</text>
</comment>
<evidence type="ECO:0000313" key="9">
    <source>
        <dbReference type="EMBL" id="PAV83314.1"/>
    </source>
</evidence>
<dbReference type="OrthoDB" id="5813613at2759"/>
<sequence>MKYLAALFVSTLVYISLAQHSDSEFQDMEKRKSAYMRFGRSDPEMIDMEKRKSAYMRFGKRSSPDLAVAMPEEYDLEAAGDVDKRKIAFMRFGKRKSAYMRFGKRSAPFLTDFGDVYGDNFLDMEKRKSAYMR</sequence>
<comment type="caution">
    <text evidence="9">The sequence shown here is derived from an EMBL/GenBank/DDBJ whole genome shotgun (WGS) entry which is preliminary data.</text>
</comment>
<name>A0A2A2LAY7_9BILA</name>
<keyword evidence="6" id="KW-0027">Amidation</keyword>
<evidence type="ECO:0000256" key="7">
    <source>
        <dbReference type="ARBA" id="ARBA00023320"/>
    </source>
</evidence>
<feature type="signal peptide" evidence="8">
    <location>
        <begin position="1"/>
        <end position="18"/>
    </location>
</feature>
<evidence type="ECO:0000256" key="8">
    <source>
        <dbReference type="SAM" id="SignalP"/>
    </source>
</evidence>
<keyword evidence="5 8" id="KW-0732">Signal</keyword>
<dbReference type="Proteomes" id="UP000218231">
    <property type="component" value="Unassembled WGS sequence"/>
</dbReference>
<evidence type="ECO:0000313" key="10">
    <source>
        <dbReference type="Proteomes" id="UP000218231"/>
    </source>
</evidence>
<evidence type="ECO:0000256" key="2">
    <source>
        <dbReference type="ARBA" id="ARBA00006356"/>
    </source>
</evidence>
<evidence type="ECO:0000256" key="6">
    <source>
        <dbReference type="ARBA" id="ARBA00022815"/>
    </source>
</evidence>
<reference evidence="9 10" key="1">
    <citation type="journal article" date="2017" name="Curr. Biol.">
        <title>Genome architecture and evolution of a unichromosomal asexual nematode.</title>
        <authorList>
            <person name="Fradin H."/>
            <person name="Zegar C."/>
            <person name="Gutwein M."/>
            <person name="Lucas J."/>
            <person name="Kovtun M."/>
            <person name="Corcoran D."/>
            <person name="Baugh L.R."/>
            <person name="Kiontke K."/>
            <person name="Gunsalus K."/>
            <person name="Fitch D.H."/>
            <person name="Piano F."/>
        </authorList>
    </citation>
    <scope>NUCLEOTIDE SEQUENCE [LARGE SCALE GENOMIC DNA]</scope>
    <source>
        <strain evidence="9">PF1309</strain>
    </source>
</reference>
<keyword evidence="10" id="KW-1185">Reference proteome</keyword>
<evidence type="ECO:0000256" key="5">
    <source>
        <dbReference type="ARBA" id="ARBA00022729"/>
    </source>
</evidence>
<feature type="chain" id="PRO_5013262860" evidence="8">
    <location>
        <begin position="19"/>
        <end position="133"/>
    </location>
</feature>
<dbReference type="InterPro" id="IPR002544">
    <property type="entry name" value="FMRFamid-related_peptide-like"/>
</dbReference>
<keyword evidence="7" id="KW-0527">Neuropeptide</keyword>
<evidence type="ECO:0000256" key="3">
    <source>
        <dbReference type="ARBA" id="ARBA00022525"/>
    </source>
</evidence>
<dbReference type="PANTHER" id="PTHR20986">
    <property type="entry name" value="FMRFAMIDE-RELATED PEPTIDES"/>
    <property type="match status" value="1"/>
</dbReference>
<dbReference type="AlphaFoldDB" id="A0A2A2LAY7"/>
<evidence type="ECO:0000256" key="1">
    <source>
        <dbReference type="ARBA" id="ARBA00004613"/>
    </source>
</evidence>
<keyword evidence="3" id="KW-0964">Secreted</keyword>
<dbReference type="GO" id="GO:0007218">
    <property type="term" value="P:neuropeptide signaling pathway"/>
    <property type="evidence" value="ECO:0007669"/>
    <property type="project" value="UniProtKB-KW"/>
</dbReference>
<gene>
    <name evidence="9" type="ORF">WR25_19282</name>
</gene>
<organism evidence="9 10">
    <name type="scientific">Diploscapter pachys</name>
    <dbReference type="NCBI Taxonomy" id="2018661"/>
    <lineage>
        <taxon>Eukaryota</taxon>
        <taxon>Metazoa</taxon>
        <taxon>Ecdysozoa</taxon>
        <taxon>Nematoda</taxon>
        <taxon>Chromadorea</taxon>
        <taxon>Rhabditida</taxon>
        <taxon>Rhabditina</taxon>
        <taxon>Rhabditomorpha</taxon>
        <taxon>Rhabditoidea</taxon>
        <taxon>Rhabditidae</taxon>
        <taxon>Diploscapter</taxon>
    </lineage>
</organism>
<dbReference type="Pfam" id="PF01581">
    <property type="entry name" value="FARP"/>
    <property type="match status" value="2"/>
</dbReference>
<proteinExistence type="inferred from homology"/>
<accession>A0A2A2LAY7</accession>
<dbReference type="PANTHER" id="PTHR20986:SF14">
    <property type="entry name" value="FMRFAMIDE-LIKE NEUROPEPTIDES 6"/>
    <property type="match status" value="1"/>
</dbReference>
<comment type="subcellular location">
    <subcellularLocation>
        <location evidence="1">Secreted</location>
    </subcellularLocation>
</comment>
<dbReference type="EMBL" id="LIAE01006968">
    <property type="protein sequence ID" value="PAV83314.1"/>
    <property type="molecule type" value="Genomic_DNA"/>
</dbReference>